<feature type="domain" description="Ionotropic glutamate receptor C-terminal" evidence="19">
    <location>
        <begin position="276"/>
        <end position="648"/>
    </location>
</feature>
<evidence type="ECO:0000256" key="2">
    <source>
        <dbReference type="ARBA" id="ARBA00022448"/>
    </source>
</evidence>
<feature type="coiled-coil region" evidence="16">
    <location>
        <begin position="750"/>
        <end position="777"/>
    </location>
</feature>
<feature type="region of interest" description="Disordered" evidence="17">
    <location>
        <begin position="969"/>
        <end position="1020"/>
    </location>
</feature>
<evidence type="ECO:0000256" key="4">
    <source>
        <dbReference type="ARBA" id="ARBA00022692"/>
    </source>
</evidence>
<dbReference type="InterPro" id="IPR019594">
    <property type="entry name" value="Glu/Gly-bd"/>
</dbReference>
<dbReference type="Proteomes" id="UP000218231">
    <property type="component" value="Unassembled WGS sequence"/>
</dbReference>
<dbReference type="SMART" id="SM00079">
    <property type="entry name" value="PBPe"/>
    <property type="match status" value="1"/>
</dbReference>
<dbReference type="SUPFAM" id="SSF53822">
    <property type="entry name" value="Periplasmic binding protein-like I"/>
    <property type="match status" value="1"/>
</dbReference>
<accession>A0A2A2LR44</accession>
<evidence type="ECO:0000256" key="16">
    <source>
        <dbReference type="SAM" id="Coils"/>
    </source>
</evidence>
<keyword evidence="14" id="KW-0407">Ion channel</keyword>
<feature type="transmembrane region" description="Helical" evidence="18">
    <location>
        <begin position="674"/>
        <end position="695"/>
    </location>
</feature>
<organism evidence="21 22">
    <name type="scientific">Diploscapter pachys</name>
    <dbReference type="NCBI Taxonomy" id="2018661"/>
    <lineage>
        <taxon>Eukaryota</taxon>
        <taxon>Metazoa</taxon>
        <taxon>Ecdysozoa</taxon>
        <taxon>Nematoda</taxon>
        <taxon>Chromadorea</taxon>
        <taxon>Rhabditida</taxon>
        <taxon>Rhabditina</taxon>
        <taxon>Rhabditomorpha</taxon>
        <taxon>Rhabditoidea</taxon>
        <taxon>Rhabditidae</taxon>
        <taxon>Diploscapter</taxon>
    </lineage>
</organism>
<feature type="region of interest" description="Disordered" evidence="17">
    <location>
        <begin position="875"/>
        <end position="934"/>
    </location>
</feature>
<evidence type="ECO:0008006" key="23">
    <source>
        <dbReference type="Google" id="ProtNLM"/>
    </source>
</evidence>
<keyword evidence="7" id="KW-0770">Synapse</keyword>
<feature type="domain" description="Ionotropic glutamate receptor L-glutamate and glycine-binding" evidence="20">
    <location>
        <begin position="286"/>
        <end position="354"/>
    </location>
</feature>
<dbReference type="InterPro" id="IPR015683">
    <property type="entry name" value="Ionotropic_Glu_rcpt"/>
</dbReference>
<proteinExistence type="inferred from homology"/>
<evidence type="ECO:0000256" key="1">
    <source>
        <dbReference type="ARBA" id="ARBA00008685"/>
    </source>
</evidence>
<evidence type="ECO:0000256" key="7">
    <source>
        <dbReference type="ARBA" id="ARBA00023018"/>
    </source>
</evidence>
<evidence type="ECO:0000256" key="11">
    <source>
        <dbReference type="ARBA" id="ARBA00023180"/>
    </source>
</evidence>
<dbReference type="InterPro" id="IPR028082">
    <property type="entry name" value="Peripla_BP_I"/>
</dbReference>
<dbReference type="FunFam" id="3.40.190.10:FF:000241">
    <property type="entry name" value="Glutamate receptor 2"/>
    <property type="match status" value="1"/>
</dbReference>
<dbReference type="FunFam" id="1.10.287.70:FF:000143">
    <property type="entry name" value="Probable glutamate receptor"/>
    <property type="match status" value="1"/>
</dbReference>
<dbReference type="Gene3D" id="3.40.50.2300">
    <property type="match status" value="2"/>
</dbReference>
<comment type="similarity">
    <text evidence="1">Belongs to the glutamate-gated ion channel (TC 1.A.10.1) family.</text>
</comment>
<feature type="compositionally biased region" description="Pro residues" evidence="17">
    <location>
        <begin position="1003"/>
        <end position="1012"/>
    </location>
</feature>
<keyword evidence="4 18" id="KW-0812">Transmembrane</keyword>
<gene>
    <name evidence="21" type="ORF">WR25_19520</name>
</gene>
<keyword evidence="5" id="KW-0732">Signal</keyword>
<feature type="coiled-coil region" evidence="16">
    <location>
        <begin position="810"/>
        <end position="847"/>
    </location>
</feature>
<keyword evidence="2" id="KW-0813">Transport</keyword>
<name>A0A2A2LR44_9BILA</name>
<evidence type="ECO:0000256" key="8">
    <source>
        <dbReference type="ARBA" id="ARBA00023065"/>
    </source>
</evidence>
<dbReference type="EMBL" id="LIAE01006509">
    <property type="protein sequence ID" value="PAV88609.1"/>
    <property type="molecule type" value="Genomic_DNA"/>
</dbReference>
<dbReference type="Pfam" id="PF00060">
    <property type="entry name" value="Lig_chan"/>
    <property type="match status" value="1"/>
</dbReference>
<evidence type="ECO:0000259" key="19">
    <source>
        <dbReference type="SMART" id="SM00079"/>
    </source>
</evidence>
<keyword evidence="9 18" id="KW-0472">Membrane</keyword>
<evidence type="ECO:0000256" key="6">
    <source>
        <dbReference type="ARBA" id="ARBA00022989"/>
    </source>
</evidence>
<reference evidence="21 22" key="1">
    <citation type="journal article" date="2017" name="Curr. Biol.">
        <title>Genome architecture and evolution of a unichromosomal asexual nematode.</title>
        <authorList>
            <person name="Fradin H."/>
            <person name="Zegar C."/>
            <person name="Gutwein M."/>
            <person name="Lucas J."/>
            <person name="Kovtun M."/>
            <person name="Corcoran D."/>
            <person name="Baugh L.R."/>
            <person name="Kiontke K."/>
            <person name="Gunsalus K."/>
            <person name="Fitch D.H."/>
            <person name="Piano F."/>
        </authorList>
    </citation>
    <scope>NUCLEOTIDE SEQUENCE [LARGE SCALE GENOMIC DNA]</scope>
    <source>
        <strain evidence="21">PF1309</strain>
    </source>
</reference>
<feature type="coiled-coil region" evidence="16">
    <location>
        <begin position="1032"/>
        <end position="1062"/>
    </location>
</feature>
<dbReference type="Gene3D" id="3.40.190.10">
    <property type="entry name" value="Periplasmic binding protein-like II"/>
    <property type="match status" value="3"/>
</dbReference>
<dbReference type="STRING" id="2018661.A0A2A2LR44"/>
<keyword evidence="11" id="KW-0325">Glycoprotein</keyword>
<keyword evidence="3" id="KW-1003">Cell membrane</keyword>
<keyword evidence="16" id="KW-0175">Coiled coil</keyword>
<sequence length="1318" mass="151160">MLRLAEFTFNSRNDVDFDVLLGTRELPQMDKETQTWNLNRIICDEMKLGFMVMLAGTHIHNFAVYQSIADTMKVPLIDWELSHVRLGAASKSPMTFSVRPPVDQLIIDYIKYKGWNRIVYIHDGANSERTLHGMFEYLYKKHPDYELFVDSYKAPSDEEFFRDFLNSFHRRVALQHKIKSNNSEEENEGMRSFTRHQLFNKGKPGVYCRPYEDSNGFRPFEPFEHGDKIADAMRQRFQWAEGEGFLFGKNRIFHEKKPNKTSTKKGILPEKPWKLRFNIVTVLVKPFVMLKKVAPGEPELTGNARFEGYCVDLLEKLAKNITGFEYDIFVSFENRYGARQPDGSWDGMIGYLLNETADVAVAPLSITQERERAVDFSKPFMTTGISIMIKKPEKQEFNIFSFLEPLETNIWMYTILSYVCISFTIFVVSSLSYYEKRLEFSRGEFRVTNEFSLYNSLWFTALSGRIASACWWFFTLIIVSSYTANLAAFLTLERMTPPVESVEDLANQDKILYGVVKGGSSAAFFEDSTVPLYKKMWNFMVNTHNRQLSERRTDNSTGTIFVDTYAEGIEKVRKSKGRYAFLLEETTNNYESGRKPCDTMKVGQNLNTLGYGIATKFGNPLRASINLAILYLSEKGELKKLESKWWMDRTQCEHGITTDSSQSPSLNLSKVAGIFYFLLAGMCLSLFTALSEFIIRKKREKKEKKKITRRKAIKKNIDDIRERKVEIAKVIKGLSEEDTPNASPDQQAQQAELDKDIEELKATLLEFKNVAEQAVAASTLNEKLVEKLQLHKKKKATMMEVRKQKASDLDAKAKKTREELNERIDKLAHEKEMTKKKQRQLEDLRKEALRIGIQLTPEDEKSRIAAINEAEKLISDTDRIPPLENSKDNKSEEKPSLDEEDKEKKRQQIRENVRIERERQSEVNRVIREKLAAMEERKKRIQEIRKILEEGDKSQEVLASANAALQEEQTRIMREVSKFGKETQENDKETNGKPQDSPKEDVPPPLPTVPPPDDAEDSLDLHVPPIDLEYTLINAKRNLENLTAMRERLEKMQEAGEDIDDEQAAIIEQLEDLNSEKSADAKITVIKEKLSGRNGWCNNEGAELVKAEEEVRRSFAAAFGDLNSKNWRNSDADTNSEQLDRIEELLIEQSRKMDKQKTLFPLSVCSPFPSLPSPFRSHFPTTYTQLWLVLLPDRSRTSSPIDHQTEPQPLPSIILPPTQPPTSSSLVSWISDRFRTTLPHALDTLSDRLIRLSRGESVSDLEPILQRILYPLSSNGEDSSASSLSSAEDHQIETASSLNSSNFVSVIANPQVVFFDPI</sequence>
<comment type="subcellular location">
    <subcellularLocation>
        <location evidence="15">Postsynaptic cell membrane</location>
        <topology evidence="15">Multi-pass membrane protein</topology>
    </subcellularLocation>
</comment>
<dbReference type="SMART" id="SM00918">
    <property type="entry name" value="Lig_chan-Glu_bd"/>
    <property type="match status" value="1"/>
</dbReference>
<keyword evidence="10" id="KW-0675">Receptor</keyword>
<dbReference type="FunFam" id="3.40.190.10:FF:000189">
    <property type="entry name" value="Glutamate receptor 1"/>
    <property type="match status" value="1"/>
</dbReference>
<dbReference type="GO" id="GO:0045211">
    <property type="term" value="C:postsynaptic membrane"/>
    <property type="evidence" value="ECO:0007669"/>
    <property type="project" value="UniProtKB-SubCell"/>
</dbReference>
<evidence type="ECO:0000256" key="9">
    <source>
        <dbReference type="ARBA" id="ARBA00023136"/>
    </source>
</evidence>
<evidence type="ECO:0000313" key="22">
    <source>
        <dbReference type="Proteomes" id="UP000218231"/>
    </source>
</evidence>
<evidence type="ECO:0000256" key="13">
    <source>
        <dbReference type="ARBA" id="ARBA00023286"/>
    </source>
</evidence>
<keyword evidence="8" id="KW-0406">Ion transport</keyword>
<keyword evidence="22" id="KW-1185">Reference proteome</keyword>
<feature type="compositionally biased region" description="Basic and acidic residues" evidence="17">
    <location>
        <begin position="969"/>
        <end position="1002"/>
    </location>
</feature>
<dbReference type="PANTHER" id="PTHR18966">
    <property type="entry name" value="IONOTROPIC GLUTAMATE RECEPTOR"/>
    <property type="match status" value="1"/>
</dbReference>
<dbReference type="SUPFAM" id="SSF53850">
    <property type="entry name" value="Periplasmic binding protein-like II"/>
    <property type="match status" value="1"/>
</dbReference>
<evidence type="ECO:0000256" key="5">
    <source>
        <dbReference type="ARBA" id="ARBA00022729"/>
    </source>
</evidence>
<evidence type="ECO:0000256" key="12">
    <source>
        <dbReference type="ARBA" id="ARBA00023257"/>
    </source>
</evidence>
<evidence type="ECO:0000256" key="3">
    <source>
        <dbReference type="ARBA" id="ARBA00022475"/>
    </source>
</evidence>
<evidence type="ECO:0000256" key="18">
    <source>
        <dbReference type="SAM" id="Phobius"/>
    </source>
</evidence>
<keyword evidence="13" id="KW-1071">Ligand-gated ion channel</keyword>
<evidence type="ECO:0000256" key="10">
    <source>
        <dbReference type="ARBA" id="ARBA00023170"/>
    </source>
</evidence>
<evidence type="ECO:0000313" key="21">
    <source>
        <dbReference type="EMBL" id="PAV88609.1"/>
    </source>
</evidence>
<keyword evidence="6 18" id="KW-1133">Transmembrane helix</keyword>
<dbReference type="OrthoDB" id="5984008at2759"/>
<evidence type="ECO:0000259" key="20">
    <source>
        <dbReference type="SMART" id="SM00918"/>
    </source>
</evidence>
<dbReference type="InterPro" id="IPR001320">
    <property type="entry name" value="Iontro_rcpt_C"/>
</dbReference>
<protein>
    <recommendedName>
        <fullName evidence="23">Ionotropic glutamate receptor L-glutamate and glycine-binding domain-containing protein</fullName>
    </recommendedName>
</protein>
<feature type="region of interest" description="Disordered" evidence="17">
    <location>
        <begin position="1198"/>
        <end position="1217"/>
    </location>
</feature>
<evidence type="ECO:0000256" key="14">
    <source>
        <dbReference type="ARBA" id="ARBA00023303"/>
    </source>
</evidence>
<feature type="transmembrane region" description="Helical" evidence="18">
    <location>
        <begin position="410"/>
        <end position="434"/>
    </location>
</feature>
<evidence type="ECO:0000256" key="15">
    <source>
        <dbReference type="ARBA" id="ARBA00034104"/>
    </source>
</evidence>
<keyword evidence="12" id="KW-0628">Postsynaptic cell membrane</keyword>
<comment type="caution">
    <text evidence="21">The sequence shown here is derived from an EMBL/GenBank/DDBJ whole genome shotgun (WGS) entry which is preliminary data.</text>
</comment>
<dbReference type="Pfam" id="PF10613">
    <property type="entry name" value="Lig_chan-Glu_bd"/>
    <property type="match status" value="1"/>
</dbReference>
<dbReference type="GO" id="GO:0015276">
    <property type="term" value="F:ligand-gated monoatomic ion channel activity"/>
    <property type="evidence" value="ECO:0007669"/>
    <property type="project" value="InterPro"/>
</dbReference>
<evidence type="ECO:0000256" key="17">
    <source>
        <dbReference type="SAM" id="MobiDB-lite"/>
    </source>
</evidence>